<evidence type="ECO:0000313" key="1">
    <source>
        <dbReference type="EMBL" id="PIP24250.1"/>
    </source>
</evidence>
<dbReference type="AlphaFoldDB" id="A0A2G9YYD9"/>
<comment type="caution">
    <text evidence="1">The sequence shown here is derived from an EMBL/GenBank/DDBJ whole genome shotgun (WGS) entry which is preliminary data.</text>
</comment>
<evidence type="ECO:0000313" key="2">
    <source>
        <dbReference type="Proteomes" id="UP000229952"/>
    </source>
</evidence>
<dbReference type="Proteomes" id="UP000229952">
    <property type="component" value="Unassembled WGS sequence"/>
</dbReference>
<accession>A0A2G9YYD9</accession>
<name>A0A2G9YYD9_9BACT</name>
<protein>
    <submittedName>
        <fullName evidence="1">Uncharacterized protein</fullName>
    </submittedName>
</protein>
<dbReference type="EMBL" id="PCRQ01000046">
    <property type="protein sequence ID" value="PIP24250.1"/>
    <property type="molecule type" value="Genomic_DNA"/>
</dbReference>
<proteinExistence type="predicted"/>
<gene>
    <name evidence="1" type="ORF">COX35_01725</name>
</gene>
<sequence length="85" mass="9956">MVEKIERGSNPKITRGGMQLFLHNDWTNYDSVMNHIRGIVKMWRYENDGEQHSGVDSVKEIVNLLMDLSPKSKKRIGLEGKKWER</sequence>
<organism evidence="1 2">
    <name type="scientific">Candidatus Nealsonbacteria bacterium CG23_combo_of_CG06-09_8_20_14_all_37_18</name>
    <dbReference type="NCBI Taxonomy" id="1974720"/>
    <lineage>
        <taxon>Bacteria</taxon>
        <taxon>Candidatus Nealsoniibacteriota</taxon>
    </lineage>
</organism>
<reference evidence="1 2" key="1">
    <citation type="submission" date="2017-09" db="EMBL/GenBank/DDBJ databases">
        <title>Depth-based differentiation of microbial function through sediment-hosted aquifers and enrichment of novel symbionts in the deep terrestrial subsurface.</title>
        <authorList>
            <person name="Probst A.J."/>
            <person name="Ladd B."/>
            <person name="Jarett J.K."/>
            <person name="Geller-Mcgrath D.E."/>
            <person name="Sieber C.M."/>
            <person name="Emerson J.B."/>
            <person name="Anantharaman K."/>
            <person name="Thomas B.C."/>
            <person name="Malmstrom R."/>
            <person name="Stieglmeier M."/>
            <person name="Klingl A."/>
            <person name="Woyke T."/>
            <person name="Ryan C.M."/>
            <person name="Banfield J.F."/>
        </authorList>
    </citation>
    <scope>NUCLEOTIDE SEQUENCE [LARGE SCALE GENOMIC DNA]</scope>
    <source>
        <strain evidence="1">CG23_combo_of_CG06-09_8_20_14_all_37_18</strain>
    </source>
</reference>